<comment type="caution">
    <text evidence="1">The sequence shown here is derived from an EMBL/GenBank/DDBJ whole genome shotgun (WGS) entry which is preliminary data.</text>
</comment>
<accession>A0ACB9RK02</accession>
<evidence type="ECO:0000313" key="2">
    <source>
        <dbReference type="Proteomes" id="UP001057402"/>
    </source>
</evidence>
<proteinExistence type="predicted"/>
<gene>
    <name evidence="1" type="ORF">MLD38_005508</name>
</gene>
<keyword evidence="2" id="KW-1185">Reference proteome</keyword>
<name>A0ACB9RK02_9MYRT</name>
<protein>
    <submittedName>
        <fullName evidence="1">Uncharacterized protein</fullName>
    </submittedName>
</protein>
<reference evidence="2" key="1">
    <citation type="journal article" date="2023" name="Front. Plant Sci.">
        <title>Chromosomal-level genome assembly of Melastoma candidum provides insights into trichome evolution.</title>
        <authorList>
            <person name="Zhong Y."/>
            <person name="Wu W."/>
            <person name="Sun C."/>
            <person name="Zou P."/>
            <person name="Liu Y."/>
            <person name="Dai S."/>
            <person name="Zhou R."/>
        </authorList>
    </citation>
    <scope>NUCLEOTIDE SEQUENCE [LARGE SCALE GENOMIC DNA]</scope>
</reference>
<evidence type="ECO:0000313" key="1">
    <source>
        <dbReference type="EMBL" id="KAI4379179.1"/>
    </source>
</evidence>
<dbReference type="Proteomes" id="UP001057402">
    <property type="component" value="Chromosome 3"/>
</dbReference>
<dbReference type="EMBL" id="CM042882">
    <property type="protein sequence ID" value="KAI4379179.1"/>
    <property type="molecule type" value="Genomic_DNA"/>
</dbReference>
<sequence length="363" mass="39961">MESSRRVPILGVISILLFLSFPSSMARTLSSSSNITAVFAFGDSTLDPGNNNYIPTAFRGDHSPYGRDFPGHRPTGRFSNGRLATDFIVSSLNIKNLLPPYLDPNLPDDDLITGVSFASAGMGLDDLTNHGSGVLSMNRQLDYFDEASARIQKKVGSEEAHRIIANAVFVISAGTNDMLFSMYDLQTRRLEYSIETYHDLLINNLNSAIQRLHNAGARKFAVVGHPPIGCLPVQVTMGSLFPSFHMLQRWCVDSQNHDAIRYNSKLESYLLALQSRTPGLKTAYMDVYTPLTNMIESPSRYGFSVALEGCCGTGLLEFGAICNDISPVCPDPSRFVFFDAVHPTEAAYRNIAKNLSEDIQQLV</sequence>
<organism evidence="1 2">
    <name type="scientific">Melastoma candidum</name>
    <dbReference type="NCBI Taxonomy" id="119954"/>
    <lineage>
        <taxon>Eukaryota</taxon>
        <taxon>Viridiplantae</taxon>
        <taxon>Streptophyta</taxon>
        <taxon>Embryophyta</taxon>
        <taxon>Tracheophyta</taxon>
        <taxon>Spermatophyta</taxon>
        <taxon>Magnoliopsida</taxon>
        <taxon>eudicotyledons</taxon>
        <taxon>Gunneridae</taxon>
        <taxon>Pentapetalae</taxon>
        <taxon>rosids</taxon>
        <taxon>malvids</taxon>
        <taxon>Myrtales</taxon>
        <taxon>Melastomataceae</taxon>
        <taxon>Melastomatoideae</taxon>
        <taxon>Melastomateae</taxon>
        <taxon>Melastoma</taxon>
    </lineage>
</organism>